<keyword evidence="7" id="KW-1185">Reference proteome</keyword>
<evidence type="ECO:0000256" key="3">
    <source>
        <dbReference type="ARBA" id="ARBA00022679"/>
    </source>
</evidence>
<sequence>MAPDLSTTELSTRADRIRLADALPDFPWDTLAAAKARAGAHPGGLVDLSVGTPVDPTPQLGIDALVAAANSPGYPLTSGTGALREAMAGYLTRRWGAVGLTAEQTLPSIGSKELVAWLPTLLGLGPGDLVVFPTCAYPTYEVGARIAGCTPVPCDDLETLGDRRPALVWLNSPSNPTGQILASAELARRVAWARERGALVASDECYGEFGWEAEPVSVLHPSICGGDHDGLLAVHSLSKRSNLAGYRAGFVAGDARVVADLLAVRKHAGMIMPRPVQEAMVALLGDQDHVGVQRQRYLARRALLRPALESAGFTIEHSEGSLYLWATRGEPGRASVDFLATYGILAAPGDFYGEAAASYVRVALTATDERVSAAADRLTA</sequence>
<comment type="caution">
    <text evidence="6">The sequence shown here is derived from an EMBL/GenBank/DDBJ whole genome shotgun (WGS) entry which is preliminary data.</text>
</comment>
<dbReference type="Gene3D" id="3.40.640.10">
    <property type="entry name" value="Type I PLP-dependent aspartate aminotransferase-like (Major domain)"/>
    <property type="match status" value="1"/>
</dbReference>
<keyword evidence="3 4" id="KW-0808">Transferase</keyword>
<dbReference type="EMBL" id="BAABAB010000050">
    <property type="protein sequence ID" value="GAA3639666.1"/>
    <property type="molecule type" value="Genomic_DNA"/>
</dbReference>
<comment type="cofactor">
    <cofactor evidence="1 4">
        <name>pyridoxal 5'-phosphate</name>
        <dbReference type="ChEBI" id="CHEBI:597326"/>
    </cofactor>
</comment>
<dbReference type="Gene3D" id="3.90.1150.10">
    <property type="entry name" value="Aspartate Aminotransferase, domain 1"/>
    <property type="match status" value="1"/>
</dbReference>
<dbReference type="InterPro" id="IPR015424">
    <property type="entry name" value="PyrdxlP-dep_Trfase"/>
</dbReference>
<dbReference type="EC" id="2.6.1.-" evidence="4"/>
<dbReference type="InterPro" id="IPR015421">
    <property type="entry name" value="PyrdxlP-dep_Trfase_major"/>
</dbReference>
<accession>A0ABP7ASJ3</accession>
<dbReference type="Pfam" id="PF00155">
    <property type="entry name" value="Aminotran_1_2"/>
    <property type="match status" value="1"/>
</dbReference>
<evidence type="ECO:0000256" key="4">
    <source>
        <dbReference type="RuleBase" id="RU000481"/>
    </source>
</evidence>
<dbReference type="PROSITE" id="PS00105">
    <property type="entry name" value="AA_TRANSFER_CLASS_1"/>
    <property type="match status" value="1"/>
</dbReference>
<dbReference type="InterPro" id="IPR019880">
    <property type="entry name" value="OxyQ"/>
</dbReference>
<evidence type="ECO:0000259" key="5">
    <source>
        <dbReference type="Pfam" id="PF00155"/>
    </source>
</evidence>
<dbReference type="PANTHER" id="PTHR42832">
    <property type="entry name" value="AMINO ACID AMINOTRANSFERASE"/>
    <property type="match status" value="1"/>
</dbReference>
<name>A0ABP7ASJ3_9ACTN</name>
<dbReference type="RefSeq" id="WP_344809344.1">
    <property type="nucleotide sequence ID" value="NZ_BAABAB010000050.1"/>
</dbReference>
<reference evidence="7" key="1">
    <citation type="journal article" date="2019" name="Int. J. Syst. Evol. Microbiol.">
        <title>The Global Catalogue of Microorganisms (GCM) 10K type strain sequencing project: providing services to taxonomists for standard genome sequencing and annotation.</title>
        <authorList>
            <consortium name="The Broad Institute Genomics Platform"/>
            <consortium name="The Broad Institute Genome Sequencing Center for Infectious Disease"/>
            <person name="Wu L."/>
            <person name="Ma J."/>
        </authorList>
    </citation>
    <scope>NUCLEOTIDE SEQUENCE [LARGE SCALE GENOMIC DNA]</scope>
    <source>
        <strain evidence="7">JCM 16929</strain>
    </source>
</reference>
<dbReference type="PANTHER" id="PTHR42832:SF3">
    <property type="entry name" value="L-GLUTAMINE--4-(METHYLSULFANYL)-2-OXOBUTANOATE AMINOTRANSFERASE"/>
    <property type="match status" value="1"/>
</dbReference>
<comment type="similarity">
    <text evidence="4">Belongs to the class-I pyridoxal-phosphate-dependent aminotransferase family.</text>
</comment>
<organism evidence="6 7">
    <name type="scientific">Microlunatus ginsengisoli</name>
    <dbReference type="NCBI Taxonomy" id="363863"/>
    <lineage>
        <taxon>Bacteria</taxon>
        <taxon>Bacillati</taxon>
        <taxon>Actinomycetota</taxon>
        <taxon>Actinomycetes</taxon>
        <taxon>Propionibacteriales</taxon>
        <taxon>Propionibacteriaceae</taxon>
        <taxon>Microlunatus</taxon>
    </lineage>
</organism>
<proteinExistence type="inferred from homology"/>
<dbReference type="InterPro" id="IPR050881">
    <property type="entry name" value="LL-DAP_aminotransferase"/>
</dbReference>
<evidence type="ECO:0000256" key="2">
    <source>
        <dbReference type="ARBA" id="ARBA00022576"/>
    </source>
</evidence>
<dbReference type="Proteomes" id="UP001501490">
    <property type="component" value="Unassembled WGS sequence"/>
</dbReference>
<evidence type="ECO:0000313" key="6">
    <source>
        <dbReference type="EMBL" id="GAA3639666.1"/>
    </source>
</evidence>
<evidence type="ECO:0000256" key="1">
    <source>
        <dbReference type="ARBA" id="ARBA00001933"/>
    </source>
</evidence>
<dbReference type="SUPFAM" id="SSF53383">
    <property type="entry name" value="PLP-dependent transferases"/>
    <property type="match status" value="1"/>
</dbReference>
<dbReference type="InterPro" id="IPR004838">
    <property type="entry name" value="NHTrfase_class1_PyrdxlP-BS"/>
</dbReference>
<dbReference type="NCBIfam" id="TIGR03539">
    <property type="entry name" value="DapC_actino"/>
    <property type="match status" value="1"/>
</dbReference>
<keyword evidence="2 4" id="KW-0032">Aminotransferase</keyword>
<dbReference type="CDD" id="cd00609">
    <property type="entry name" value="AAT_like"/>
    <property type="match status" value="1"/>
</dbReference>
<feature type="domain" description="Aminotransferase class I/classII large" evidence="5">
    <location>
        <begin position="46"/>
        <end position="378"/>
    </location>
</feature>
<evidence type="ECO:0000313" key="7">
    <source>
        <dbReference type="Proteomes" id="UP001501490"/>
    </source>
</evidence>
<dbReference type="InterPro" id="IPR004839">
    <property type="entry name" value="Aminotransferase_I/II_large"/>
</dbReference>
<dbReference type="InterPro" id="IPR015422">
    <property type="entry name" value="PyrdxlP-dep_Trfase_small"/>
</dbReference>
<gene>
    <name evidence="6" type="primary">dapC</name>
    <name evidence="6" type="ORF">GCM10022236_47680</name>
</gene>
<protein>
    <recommendedName>
        <fullName evidence="4">Aminotransferase</fullName>
        <ecNumber evidence="4">2.6.1.-</ecNumber>
    </recommendedName>
</protein>